<proteinExistence type="predicted"/>
<dbReference type="EMBL" id="BGZK01001212">
    <property type="protein sequence ID" value="GBP74569.1"/>
    <property type="molecule type" value="Genomic_DNA"/>
</dbReference>
<evidence type="ECO:0000313" key="1">
    <source>
        <dbReference type="EMBL" id="GBP74569.1"/>
    </source>
</evidence>
<name>A0A4C1YIW7_EUMVA</name>
<dbReference type="Proteomes" id="UP000299102">
    <property type="component" value="Unassembled WGS sequence"/>
</dbReference>
<accession>A0A4C1YIW7</accession>
<gene>
    <name evidence="1" type="ORF">EVAR_59504_1</name>
</gene>
<dbReference type="AlphaFoldDB" id="A0A4C1YIW7"/>
<evidence type="ECO:0000313" key="2">
    <source>
        <dbReference type="Proteomes" id="UP000299102"/>
    </source>
</evidence>
<organism evidence="1 2">
    <name type="scientific">Eumeta variegata</name>
    <name type="common">Bagworm moth</name>
    <name type="synonym">Eumeta japonica</name>
    <dbReference type="NCBI Taxonomy" id="151549"/>
    <lineage>
        <taxon>Eukaryota</taxon>
        <taxon>Metazoa</taxon>
        <taxon>Ecdysozoa</taxon>
        <taxon>Arthropoda</taxon>
        <taxon>Hexapoda</taxon>
        <taxon>Insecta</taxon>
        <taxon>Pterygota</taxon>
        <taxon>Neoptera</taxon>
        <taxon>Endopterygota</taxon>
        <taxon>Lepidoptera</taxon>
        <taxon>Glossata</taxon>
        <taxon>Ditrysia</taxon>
        <taxon>Tineoidea</taxon>
        <taxon>Psychidae</taxon>
        <taxon>Oiketicinae</taxon>
        <taxon>Eumeta</taxon>
    </lineage>
</organism>
<sequence>MAEVKIHQNILEAVLRRPNRPCTWGHNGDKATGHNGVPRCAPFPLCPCMTTLERHVAKIRKGEVSLNSTPGNFKPIFSKEEEEELVSWEKPDLYCQQLTRLARSREKSADTSLATQKILRV</sequence>
<reference evidence="1 2" key="1">
    <citation type="journal article" date="2019" name="Commun. Biol.">
        <title>The bagworm genome reveals a unique fibroin gene that provides high tensile strength.</title>
        <authorList>
            <person name="Kono N."/>
            <person name="Nakamura H."/>
            <person name="Ohtoshi R."/>
            <person name="Tomita M."/>
            <person name="Numata K."/>
            <person name="Arakawa K."/>
        </authorList>
    </citation>
    <scope>NUCLEOTIDE SEQUENCE [LARGE SCALE GENOMIC DNA]</scope>
</reference>
<comment type="caution">
    <text evidence="1">The sequence shown here is derived from an EMBL/GenBank/DDBJ whole genome shotgun (WGS) entry which is preliminary data.</text>
</comment>
<protein>
    <submittedName>
        <fullName evidence="1">Uncharacterized protein</fullName>
    </submittedName>
</protein>
<keyword evidence="2" id="KW-1185">Reference proteome</keyword>